<comment type="caution">
    <text evidence="1">The sequence shown here is derived from an EMBL/GenBank/DDBJ whole genome shotgun (WGS) entry which is preliminary data.</text>
</comment>
<organism evidence="1 2">
    <name type="scientific">Ferviditalea candida</name>
    <dbReference type="NCBI Taxonomy" id="3108399"/>
    <lineage>
        <taxon>Bacteria</taxon>
        <taxon>Bacillati</taxon>
        <taxon>Bacillota</taxon>
        <taxon>Bacilli</taxon>
        <taxon>Bacillales</taxon>
        <taxon>Paenibacillaceae</taxon>
        <taxon>Ferviditalea</taxon>
    </lineage>
</organism>
<sequence length="320" mass="36460">MTDFTEERRGTMNISVAVVHGMGPFREDFYKDFERRLKKRLAKLNPDVRLTVDGVYWSDIPDRLEDRLWEKANVEQLRWKQVTPWIPLRSIFIHYLGDAIAYQPVSGRASGKPDNFIPAGSIYEDIHERFAQTLSRLADKAGGDAPLCVVSHSLGTVIASNYFYDLQHRKMAVKARRVMGTDASRLERGETLTHFYTLGSPIALWTLRHDDFGIPIRVPCPEMSSRGNAIGEWVNFYDKDDIIAYPIKNLSRQYNAAVTEDLEINCAGFRSWTPFAHGMYFKTKSVLNRIAASLNRLAAEMESFHQAAAGKEPRAVISKR</sequence>
<reference evidence="1" key="1">
    <citation type="submission" date="2023-12" db="EMBL/GenBank/DDBJ databases">
        <title>Fervidustalea candida gen. nov., sp. nov., a novel member of the family Paenibacillaceae isolated from a geothermal area.</title>
        <authorList>
            <person name="Li W.-J."/>
            <person name="Jiao J.-Y."/>
            <person name="Chen Y."/>
        </authorList>
    </citation>
    <scope>NUCLEOTIDE SEQUENCE</scope>
    <source>
        <strain evidence="1">SYSU GA230002</strain>
    </source>
</reference>
<protein>
    <submittedName>
        <fullName evidence="1">Chemotaxis protein</fullName>
    </submittedName>
</protein>
<proteinExistence type="predicted"/>
<dbReference type="SUPFAM" id="SSF53474">
    <property type="entry name" value="alpha/beta-Hydrolases"/>
    <property type="match status" value="1"/>
</dbReference>
<evidence type="ECO:0000313" key="1">
    <source>
        <dbReference type="EMBL" id="MEB3103590.1"/>
    </source>
</evidence>
<evidence type="ECO:0000313" key="2">
    <source>
        <dbReference type="Proteomes" id="UP001310386"/>
    </source>
</evidence>
<accession>A0ABU5ZQD4</accession>
<name>A0ABU5ZQD4_9BACL</name>
<dbReference type="Proteomes" id="UP001310386">
    <property type="component" value="Unassembled WGS sequence"/>
</dbReference>
<dbReference type="EMBL" id="JAYJLD010000041">
    <property type="protein sequence ID" value="MEB3103590.1"/>
    <property type="molecule type" value="Genomic_DNA"/>
</dbReference>
<dbReference type="InterPro" id="IPR029058">
    <property type="entry name" value="AB_hydrolase_fold"/>
</dbReference>
<dbReference type="RefSeq" id="WP_371755719.1">
    <property type="nucleotide sequence ID" value="NZ_JAYJLD010000041.1"/>
</dbReference>
<gene>
    <name evidence="1" type="ORF">VF724_18295</name>
</gene>
<keyword evidence="2" id="KW-1185">Reference proteome</keyword>